<feature type="region of interest" description="Disordered" evidence="6">
    <location>
        <begin position="74"/>
        <end position="110"/>
    </location>
</feature>
<evidence type="ECO:0000256" key="1">
    <source>
        <dbReference type="ARBA" id="ARBA00004167"/>
    </source>
</evidence>
<dbReference type="GO" id="GO:0016020">
    <property type="term" value="C:membrane"/>
    <property type="evidence" value="ECO:0007669"/>
    <property type="project" value="UniProtKB-SubCell"/>
</dbReference>
<evidence type="ECO:0000313" key="8">
    <source>
        <dbReference type="EMBL" id="MBB3972126.1"/>
    </source>
</evidence>
<dbReference type="EMBL" id="JACIDR010000001">
    <property type="protein sequence ID" value="MBB3972126.1"/>
    <property type="molecule type" value="Genomic_DNA"/>
</dbReference>
<feature type="domain" description="J" evidence="7">
    <location>
        <begin position="119"/>
        <end position="172"/>
    </location>
</feature>
<dbReference type="PROSITE" id="PS50076">
    <property type="entry name" value="DNAJ_2"/>
    <property type="match status" value="1"/>
</dbReference>
<evidence type="ECO:0000256" key="2">
    <source>
        <dbReference type="ARBA" id="ARBA00022692"/>
    </source>
</evidence>
<keyword evidence="3" id="KW-1133">Transmembrane helix</keyword>
<evidence type="ECO:0000259" key="7">
    <source>
        <dbReference type="PROSITE" id="PS50076"/>
    </source>
</evidence>
<sequence length="173" mass="18183">MIWILLGAMALAALVALTRIVIKSDPRRSRRSVQVASALCWALGLTLALTGKPIPGLILMALGAFGTGALARRAPSRVGERERRGGAAGGGPDFQGHANPGGRERDVRGRRSGVMTEEEAYQVLGLQPGATAEEVARAHRALMKKVHPDQGGSTELAARVNAAKDVLAARRHA</sequence>
<keyword evidence="4" id="KW-0472">Membrane</keyword>
<protein>
    <recommendedName>
        <fullName evidence="7">J domain-containing protein</fullName>
    </recommendedName>
</protein>
<dbReference type="Gene3D" id="1.10.287.110">
    <property type="entry name" value="DnaJ domain"/>
    <property type="match status" value="1"/>
</dbReference>
<proteinExistence type="inferred from homology"/>
<evidence type="ECO:0000256" key="3">
    <source>
        <dbReference type="ARBA" id="ARBA00022989"/>
    </source>
</evidence>
<dbReference type="PANTHER" id="PTHR12763">
    <property type="match status" value="1"/>
</dbReference>
<dbReference type="CDD" id="cd06257">
    <property type="entry name" value="DnaJ"/>
    <property type="match status" value="1"/>
</dbReference>
<evidence type="ECO:0000256" key="4">
    <source>
        <dbReference type="ARBA" id="ARBA00023136"/>
    </source>
</evidence>
<evidence type="ECO:0000256" key="6">
    <source>
        <dbReference type="SAM" id="MobiDB-lite"/>
    </source>
</evidence>
<accession>A0A7W6CW30</accession>
<keyword evidence="2" id="KW-0812">Transmembrane</keyword>
<dbReference type="InterPro" id="IPR036869">
    <property type="entry name" value="J_dom_sf"/>
</dbReference>
<comment type="similarity">
    <text evidence="5">Belongs to the TIM14 family.</text>
</comment>
<dbReference type="SUPFAM" id="SSF46565">
    <property type="entry name" value="Chaperone J-domain"/>
    <property type="match status" value="1"/>
</dbReference>
<comment type="subcellular location">
    <subcellularLocation>
        <location evidence="1">Membrane</location>
        <topology evidence="1">Single-pass membrane protein</topology>
    </subcellularLocation>
</comment>
<dbReference type="SMART" id="SM00271">
    <property type="entry name" value="DnaJ"/>
    <property type="match status" value="1"/>
</dbReference>
<reference evidence="8 9" key="1">
    <citation type="submission" date="2020-08" db="EMBL/GenBank/DDBJ databases">
        <title>Genomic Encyclopedia of Type Strains, Phase IV (KMG-IV): sequencing the most valuable type-strain genomes for metagenomic binning, comparative biology and taxonomic classification.</title>
        <authorList>
            <person name="Goeker M."/>
        </authorList>
    </citation>
    <scope>NUCLEOTIDE SEQUENCE [LARGE SCALE GENOMIC DNA]</scope>
    <source>
        <strain evidence="8 9">DSM 25481</strain>
    </source>
</reference>
<gene>
    <name evidence="8" type="ORF">GGR24_000759</name>
</gene>
<dbReference type="Proteomes" id="UP000528964">
    <property type="component" value="Unassembled WGS sequence"/>
</dbReference>
<organism evidence="8 9">
    <name type="scientific">Hansschlegelia beijingensis</name>
    <dbReference type="NCBI Taxonomy" id="1133344"/>
    <lineage>
        <taxon>Bacteria</taxon>
        <taxon>Pseudomonadati</taxon>
        <taxon>Pseudomonadota</taxon>
        <taxon>Alphaproteobacteria</taxon>
        <taxon>Hyphomicrobiales</taxon>
        <taxon>Methylopilaceae</taxon>
        <taxon>Hansschlegelia</taxon>
    </lineage>
</organism>
<evidence type="ECO:0000256" key="5">
    <source>
        <dbReference type="ARBA" id="ARBA00038105"/>
    </source>
</evidence>
<dbReference type="AlphaFoldDB" id="A0A7W6CW30"/>
<dbReference type="InterPro" id="IPR001623">
    <property type="entry name" value="DnaJ_domain"/>
</dbReference>
<dbReference type="Pfam" id="PF00226">
    <property type="entry name" value="DnaJ"/>
    <property type="match status" value="1"/>
</dbReference>
<evidence type="ECO:0000313" key="9">
    <source>
        <dbReference type="Proteomes" id="UP000528964"/>
    </source>
</evidence>
<name>A0A7W6CW30_9HYPH</name>
<keyword evidence="9" id="KW-1185">Reference proteome</keyword>
<comment type="caution">
    <text evidence="8">The sequence shown here is derived from an EMBL/GenBank/DDBJ whole genome shotgun (WGS) entry which is preliminary data.</text>
</comment>
<dbReference type="PANTHER" id="PTHR12763:SF28">
    <property type="entry name" value="GEO10507P1-RELATED"/>
    <property type="match status" value="1"/>
</dbReference>